<dbReference type="Pfam" id="PF00213">
    <property type="entry name" value="OSCP"/>
    <property type="match status" value="1"/>
</dbReference>
<keyword evidence="3" id="KW-0375">Hydrogen ion transport</keyword>
<keyword evidence="2" id="KW-0813">Transport</keyword>
<keyword evidence="5" id="KW-0472">Membrane</keyword>
<evidence type="ECO:0000313" key="7">
    <source>
        <dbReference type="EMBL" id="OHA65839.1"/>
    </source>
</evidence>
<evidence type="ECO:0000256" key="4">
    <source>
        <dbReference type="ARBA" id="ARBA00023065"/>
    </source>
</evidence>
<dbReference type="GO" id="GO:0016020">
    <property type="term" value="C:membrane"/>
    <property type="evidence" value="ECO:0007669"/>
    <property type="project" value="UniProtKB-SubCell"/>
</dbReference>
<accession>A0A1G2R0D5</accession>
<comment type="subcellular location">
    <subcellularLocation>
        <location evidence="1">Membrane</location>
    </subcellularLocation>
</comment>
<name>A0A1G2R0D5_9BACT</name>
<evidence type="ECO:0000256" key="3">
    <source>
        <dbReference type="ARBA" id="ARBA00022781"/>
    </source>
</evidence>
<dbReference type="InterPro" id="IPR000711">
    <property type="entry name" value="ATPase_OSCP/dsu"/>
</dbReference>
<organism evidence="7 8">
    <name type="scientific">Candidatus Wildermuthbacteria bacterium RIFCSPHIGHO2_01_FULL_49_22b</name>
    <dbReference type="NCBI Taxonomy" id="1802448"/>
    <lineage>
        <taxon>Bacteria</taxon>
        <taxon>Candidatus Wildermuthiibacteriota</taxon>
    </lineage>
</organism>
<keyword evidence="4" id="KW-0406">Ion transport</keyword>
<dbReference type="Proteomes" id="UP000178065">
    <property type="component" value="Unassembled WGS sequence"/>
</dbReference>
<gene>
    <name evidence="7" type="ORF">A2672_02630</name>
</gene>
<dbReference type="AlphaFoldDB" id="A0A1G2R0D5"/>
<evidence type="ECO:0000313" key="8">
    <source>
        <dbReference type="Proteomes" id="UP000178065"/>
    </source>
</evidence>
<dbReference type="STRING" id="1802448.A2672_02630"/>
<dbReference type="EMBL" id="MHTT01000010">
    <property type="protein sequence ID" value="OHA65839.1"/>
    <property type="molecule type" value="Genomic_DNA"/>
</dbReference>
<comment type="caution">
    <text evidence="7">The sequence shown here is derived from an EMBL/GenBank/DDBJ whole genome shotgun (WGS) entry which is preliminary data.</text>
</comment>
<proteinExistence type="predicted"/>
<evidence type="ECO:0000256" key="2">
    <source>
        <dbReference type="ARBA" id="ARBA00022448"/>
    </source>
</evidence>
<sequence>MSKKTRTYARVLLGALSHASEKEAAGIARRFKFLLQKRGDVRILSAVVREFQRLWEERKGKVASVVSAKELPLGSALEQELKRRGYRPRKEYDKELIGGTAVFLGKSYLVDNSIRGKLQRIQKLVQSL</sequence>
<evidence type="ECO:0000256" key="1">
    <source>
        <dbReference type="ARBA" id="ARBA00004370"/>
    </source>
</evidence>
<dbReference type="GO" id="GO:0046933">
    <property type="term" value="F:proton-transporting ATP synthase activity, rotational mechanism"/>
    <property type="evidence" value="ECO:0007669"/>
    <property type="project" value="InterPro"/>
</dbReference>
<reference evidence="7 8" key="1">
    <citation type="journal article" date="2016" name="Nat. Commun.">
        <title>Thousands of microbial genomes shed light on interconnected biogeochemical processes in an aquifer system.</title>
        <authorList>
            <person name="Anantharaman K."/>
            <person name="Brown C.T."/>
            <person name="Hug L.A."/>
            <person name="Sharon I."/>
            <person name="Castelle C.J."/>
            <person name="Probst A.J."/>
            <person name="Thomas B.C."/>
            <person name="Singh A."/>
            <person name="Wilkins M.J."/>
            <person name="Karaoz U."/>
            <person name="Brodie E.L."/>
            <person name="Williams K.H."/>
            <person name="Hubbard S.S."/>
            <person name="Banfield J.F."/>
        </authorList>
    </citation>
    <scope>NUCLEOTIDE SEQUENCE [LARGE SCALE GENOMIC DNA]</scope>
</reference>
<keyword evidence="6" id="KW-0066">ATP synthesis</keyword>
<evidence type="ECO:0000256" key="6">
    <source>
        <dbReference type="ARBA" id="ARBA00023310"/>
    </source>
</evidence>
<evidence type="ECO:0000256" key="5">
    <source>
        <dbReference type="ARBA" id="ARBA00023136"/>
    </source>
</evidence>
<protein>
    <submittedName>
        <fullName evidence="7">Uncharacterized protein</fullName>
    </submittedName>
</protein>